<proteinExistence type="predicted"/>
<gene>
    <name evidence="1" type="ORF">VNO78_09759</name>
</gene>
<evidence type="ECO:0000313" key="1">
    <source>
        <dbReference type="EMBL" id="KAK7407722.1"/>
    </source>
</evidence>
<evidence type="ECO:0000313" key="2">
    <source>
        <dbReference type="Proteomes" id="UP001386955"/>
    </source>
</evidence>
<organism evidence="1 2">
    <name type="scientific">Psophocarpus tetragonolobus</name>
    <name type="common">Winged bean</name>
    <name type="synonym">Dolichos tetragonolobus</name>
    <dbReference type="NCBI Taxonomy" id="3891"/>
    <lineage>
        <taxon>Eukaryota</taxon>
        <taxon>Viridiplantae</taxon>
        <taxon>Streptophyta</taxon>
        <taxon>Embryophyta</taxon>
        <taxon>Tracheophyta</taxon>
        <taxon>Spermatophyta</taxon>
        <taxon>Magnoliopsida</taxon>
        <taxon>eudicotyledons</taxon>
        <taxon>Gunneridae</taxon>
        <taxon>Pentapetalae</taxon>
        <taxon>rosids</taxon>
        <taxon>fabids</taxon>
        <taxon>Fabales</taxon>
        <taxon>Fabaceae</taxon>
        <taxon>Papilionoideae</taxon>
        <taxon>50 kb inversion clade</taxon>
        <taxon>NPAAA clade</taxon>
        <taxon>indigoferoid/millettioid clade</taxon>
        <taxon>Phaseoleae</taxon>
        <taxon>Psophocarpus</taxon>
    </lineage>
</organism>
<dbReference type="AlphaFoldDB" id="A0AAN9XTF6"/>
<keyword evidence="2" id="KW-1185">Reference proteome</keyword>
<sequence length="87" mass="9988">MSTHCSRMGADRWCCICTYLLRRECGYGKCHSHEDAELGESRLVRTVHGFAKDNVHFHAANKRKRDLNNHDAECFSSTPTNGMKFQL</sequence>
<protein>
    <submittedName>
        <fullName evidence="1">Uncharacterized protein</fullName>
    </submittedName>
</protein>
<comment type="caution">
    <text evidence="1">The sequence shown here is derived from an EMBL/GenBank/DDBJ whole genome shotgun (WGS) entry which is preliminary data.</text>
</comment>
<dbReference type="Proteomes" id="UP001386955">
    <property type="component" value="Unassembled WGS sequence"/>
</dbReference>
<reference evidence="1 2" key="1">
    <citation type="submission" date="2024-01" db="EMBL/GenBank/DDBJ databases">
        <title>The genomes of 5 underutilized Papilionoideae crops provide insights into root nodulation and disease resistanc.</title>
        <authorList>
            <person name="Jiang F."/>
        </authorList>
    </citation>
    <scope>NUCLEOTIDE SEQUENCE [LARGE SCALE GENOMIC DNA]</scope>
    <source>
        <strain evidence="1">DUOXIRENSHENG_FW03</strain>
        <tissue evidence="1">Leaves</tissue>
    </source>
</reference>
<dbReference type="EMBL" id="JAYMYS010000002">
    <property type="protein sequence ID" value="KAK7407722.1"/>
    <property type="molecule type" value="Genomic_DNA"/>
</dbReference>
<accession>A0AAN9XTF6</accession>
<name>A0AAN9XTF6_PSOTE</name>